<accession>A0A411PMF9</accession>
<name>A0A411PMF9_9GAMM</name>
<protein>
    <submittedName>
        <fullName evidence="1">Uncharacterized protein</fullName>
    </submittedName>
</protein>
<gene>
    <name evidence="1" type="ORF">EXU30_00075</name>
</gene>
<dbReference type="AlphaFoldDB" id="A0A411PMF9"/>
<sequence length="126" mass="13775">MRDCGRSADEVAQEIVKAWTTLAPALGIDLHEISQEVTQGVSHLFCSDNEFYFVLRKECRATGPELVIVAAAGKNATKHVSEIHLKAKADGFKSVRLHTLKPDAMLRLGAKSLGYAKAETILRAEL</sequence>
<dbReference type="Proteomes" id="UP000291106">
    <property type="component" value="Chromosome"/>
</dbReference>
<proteinExistence type="predicted"/>
<dbReference type="EMBL" id="CP036200">
    <property type="protein sequence ID" value="QBF84730.1"/>
    <property type="molecule type" value="Genomic_DNA"/>
</dbReference>
<keyword evidence="2" id="KW-1185">Reference proteome</keyword>
<reference evidence="1 2" key="1">
    <citation type="submission" date="2019-02" db="EMBL/GenBank/DDBJ databases">
        <title>Shewanella sp. D4-2 isolated from Dokdo Island.</title>
        <authorList>
            <person name="Baek K."/>
        </authorList>
    </citation>
    <scope>NUCLEOTIDE SEQUENCE [LARGE SCALE GENOMIC DNA]</scope>
    <source>
        <strain evidence="1 2">D4-2</strain>
    </source>
</reference>
<dbReference type="KEGG" id="smai:EXU30_00075"/>
<evidence type="ECO:0000313" key="1">
    <source>
        <dbReference type="EMBL" id="QBF84730.1"/>
    </source>
</evidence>
<organism evidence="1 2">
    <name type="scientific">Shewanella maritima</name>
    <dbReference type="NCBI Taxonomy" id="2520507"/>
    <lineage>
        <taxon>Bacteria</taxon>
        <taxon>Pseudomonadati</taxon>
        <taxon>Pseudomonadota</taxon>
        <taxon>Gammaproteobacteria</taxon>
        <taxon>Alteromonadales</taxon>
        <taxon>Shewanellaceae</taxon>
        <taxon>Shewanella</taxon>
    </lineage>
</organism>
<evidence type="ECO:0000313" key="2">
    <source>
        <dbReference type="Proteomes" id="UP000291106"/>
    </source>
</evidence>
<dbReference type="OrthoDB" id="6266779at2"/>